<accession>A0A918KVA1</accession>
<dbReference type="PRINTS" id="PR00413">
    <property type="entry name" value="HADHALOGNASE"/>
</dbReference>
<gene>
    <name evidence="1" type="ORF">GCM10010196_31320</name>
</gene>
<comment type="caution">
    <text evidence="1">The sequence shown here is derived from an EMBL/GenBank/DDBJ whole genome shotgun (WGS) entry which is preliminary data.</text>
</comment>
<dbReference type="AlphaFoldDB" id="A0A918KVA1"/>
<sequence length="214" mass="23096">MTPTALAPIALSPAVVVFDYGEVISREPGPADRAALLARARVSPEQEAAFWREYWAHREGLDQGTRSIADYWSAVAAGLGTEFSPIDVHELWAIDHRGWLSVDPGTLAVLHALRAGGTRLALLSNAGADFSGWLRHGSFAPLFERVFVSGELGLVKPNSDIYEHVIAELGIAPEEFLFVDNRAENVEGARAVGGDGHVFTDAAGLERWLRGLAV</sequence>
<dbReference type="Gene3D" id="3.40.50.1000">
    <property type="entry name" value="HAD superfamily/HAD-like"/>
    <property type="match status" value="1"/>
</dbReference>
<organism evidence="1 2">
    <name type="scientific">Agromyces mediolanus</name>
    <name type="common">Corynebacterium mediolanum</name>
    <dbReference type="NCBI Taxonomy" id="41986"/>
    <lineage>
        <taxon>Bacteria</taxon>
        <taxon>Bacillati</taxon>
        <taxon>Actinomycetota</taxon>
        <taxon>Actinomycetes</taxon>
        <taxon>Micrococcales</taxon>
        <taxon>Microbacteriaceae</taxon>
        <taxon>Agromyces</taxon>
    </lineage>
</organism>
<dbReference type="InterPro" id="IPR023214">
    <property type="entry name" value="HAD_sf"/>
</dbReference>
<evidence type="ECO:0000313" key="2">
    <source>
        <dbReference type="Proteomes" id="UP000610303"/>
    </source>
</evidence>
<dbReference type="NCBIfam" id="TIGR01509">
    <property type="entry name" value="HAD-SF-IA-v3"/>
    <property type="match status" value="1"/>
</dbReference>
<dbReference type="EMBL" id="BMRJ01000004">
    <property type="protein sequence ID" value="GGR34930.1"/>
    <property type="molecule type" value="Genomic_DNA"/>
</dbReference>
<evidence type="ECO:0000313" key="1">
    <source>
        <dbReference type="EMBL" id="GGR34930.1"/>
    </source>
</evidence>
<dbReference type="PANTHER" id="PTHR43611:SF3">
    <property type="entry name" value="FLAVIN MONONUCLEOTIDE HYDROLASE 1, CHLOROPLATIC"/>
    <property type="match status" value="1"/>
</dbReference>
<dbReference type="InterPro" id="IPR036412">
    <property type="entry name" value="HAD-like_sf"/>
</dbReference>
<dbReference type="Pfam" id="PF00702">
    <property type="entry name" value="Hydrolase"/>
    <property type="match status" value="1"/>
</dbReference>
<proteinExistence type="predicted"/>
<dbReference type="InterPro" id="IPR006439">
    <property type="entry name" value="HAD-SF_hydro_IA"/>
</dbReference>
<dbReference type="SUPFAM" id="SSF56784">
    <property type="entry name" value="HAD-like"/>
    <property type="match status" value="1"/>
</dbReference>
<protein>
    <submittedName>
        <fullName evidence="1">Haloacid dehalogenase</fullName>
    </submittedName>
</protein>
<reference evidence="1" key="1">
    <citation type="journal article" date="2014" name="Int. J. Syst. Evol. Microbiol.">
        <title>Complete genome sequence of Corynebacterium casei LMG S-19264T (=DSM 44701T), isolated from a smear-ripened cheese.</title>
        <authorList>
            <consortium name="US DOE Joint Genome Institute (JGI-PGF)"/>
            <person name="Walter F."/>
            <person name="Albersmeier A."/>
            <person name="Kalinowski J."/>
            <person name="Ruckert C."/>
        </authorList>
    </citation>
    <scope>NUCLEOTIDE SEQUENCE</scope>
    <source>
        <strain evidence="1">JCM 3346</strain>
    </source>
</reference>
<dbReference type="Proteomes" id="UP000610303">
    <property type="component" value="Unassembled WGS sequence"/>
</dbReference>
<dbReference type="SFLD" id="SFLDS00003">
    <property type="entry name" value="Haloacid_Dehalogenase"/>
    <property type="match status" value="1"/>
</dbReference>
<dbReference type="CDD" id="cd02603">
    <property type="entry name" value="HAD_sEH-N_like"/>
    <property type="match status" value="1"/>
</dbReference>
<dbReference type="PANTHER" id="PTHR43611">
    <property type="entry name" value="ALPHA-D-GLUCOSE 1-PHOSPHATE PHOSPHATASE"/>
    <property type="match status" value="1"/>
</dbReference>
<reference evidence="1" key="2">
    <citation type="submission" date="2020-09" db="EMBL/GenBank/DDBJ databases">
        <authorList>
            <person name="Sun Q."/>
            <person name="Ohkuma M."/>
        </authorList>
    </citation>
    <scope>NUCLEOTIDE SEQUENCE</scope>
    <source>
        <strain evidence="1">JCM 3346</strain>
    </source>
</reference>
<name>A0A918KVA1_AGRME</name>
<dbReference type="RefSeq" id="WP_189086331.1">
    <property type="nucleotide sequence ID" value="NZ_BMRJ01000004.1"/>
</dbReference>
<dbReference type="NCBIfam" id="TIGR01549">
    <property type="entry name" value="HAD-SF-IA-v1"/>
    <property type="match status" value="1"/>
</dbReference>
<dbReference type="SFLD" id="SFLDG01129">
    <property type="entry name" value="C1.5:_HAD__Beta-PGM__Phosphata"/>
    <property type="match status" value="1"/>
</dbReference>
<keyword evidence="2" id="KW-1185">Reference proteome</keyword>